<dbReference type="Gene3D" id="3.90.1150.10">
    <property type="entry name" value="Aspartate Aminotransferase, domain 1"/>
    <property type="match status" value="2"/>
</dbReference>
<keyword evidence="9" id="KW-1185">Reference proteome</keyword>
<feature type="domain" description="Aminotransferase class I/classII large" evidence="7">
    <location>
        <begin position="82"/>
        <end position="289"/>
    </location>
</feature>
<proteinExistence type="inferred from homology"/>
<evidence type="ECO:0000256" key="3">
    <source>
        <dbReference type="ARBA" id="ARBA00022898"/>
    </source>
</evidence>
<accession>A0AAW0LSA6</accession>
<dbReference type="GO" id="GO:0030170">
    <property type="term" value="F:pyridoxal phosphate binding"/>
    <property type="evidence" value="ECO:0007669"/>
    <property type="project" value="InterPro"/>
</dbReference>
<evidence type="ECO:0000256" key="2">
    <source>
        <dbReference type="ARBA" id="ARBA00007441"/>
    </source>
</evidence>
<feature type="modified residue" description="N6-(pyridoxal phosphate)lysine" evidence="5">
    <location>
        <position position="229"/>
    </location>
</feature>
<dbReference type="NCBIfam" id="TIGR01265">
    <property type="entry name" value="tyr_nico_aTase"/>
    <property type="match status" value="1"/>
</dbReference>
<dbReference type="GO" id="GO:0004838">
    <property type="term" value="F:L-tyrosine-2-oxoglutarate transaminase activity"/>
    <property type="evidence" value="ECO:0007669"/>
    <property type="project" value="TreeGrafter"/>
</dbReference>
<dbReference type="Pfam" id="PF00155">
    <property type="entry name" value="Aminotran_1_2"/>
    <property type="match status" value="2"/>
</dbReference>
<evidence type="ECO:0000256" key="6">
    <source>
        <dbReference type="SAM" id="MobiDB-lite"/>
    </source>
</evidence>
<keyword evidence="8" id="KW-0808">Transferase</keyword>
<dbReference type="InterPro" id="IPR004839">
    <property type="entry name" value="Aminotransferase_I/II_large"/>
</dbReference>
<organism evidence="8 9">
    <name type="scientific">Quercus suber</name>
    <name type="common">Cork oak</name>
    <dbReference type="NCBI Taxonomy" id="58331"/>
    <lineage>
        <taxon>Eukaryota</taxon>
        <taxon>Viridiplantae</taxon>
        <taxon>Streptophyta</taxon>
        <taxon>Embryophyta</taxon>
        <taxon>Tracheophyta</taxon>
        <taxon>Spermatophyta</taxon>
        <taxon>Magnoliopsida</taxon>
        <taxon>eudicotyledons</taxon>
        <taxon>Gunneridae</taxon>
        <taxon>Pentapetalae</taxon>
        <taxon>rosids</taxon>
        <taxon>fabids</taxon>
        <taxon>Fagales</taxon>
        <taxon>Fagaceae</taxon>
        <taxon>Quercus</taxon>
    </lineage>
</organism>
<sequence>MEVINGHKKWGFQGNPELIASSISVRGVLTKLMANRNKDDKRPTIPLGRADPTEYPSYRTTPVAPDAVADATYSYNFNCYPPTVDDVYLTAGCTQAIEIVVSVLARPNANILFPRPGYPQYEARASCSKLEARHFDLIPEKGWEVDLDSVEALADENTVAMVIINPSNPCGNVFTYQHLKEIAETASKLGIFVISDEVYGHLAFGSNPFVPMGVFGPTVPVLTLGSIAKRWIVPGWRIGWIVTSDPNGIFHQSGGALTQILKHTKEDFYSKILTTIRGAADILYDRIQEIPCLTCPHKPEGSMVAMVKLNLPLLEGIIDDVDFCMKLAREESVIVLPAFGSNPFVPMGVFGPTVPVLTLGSIAKRWIVPGWRIGWIVTSDPNGIFHQSGGALTQILKHTKEDFYSKILTTIRGAADILYDRIQEIPCLTCPHKPEGSMVAMVKLNLPLLEGIIDDVDFCMKLAREESVIVLPGVTVGLKNCLRITFAVEHSALEDGLGRIKAFYHRHAKKE</sequence>
<keyword evidence="3 4" id="KW-0663">Pyridoxal phosphate</keyword>
<feature type="domain" description="Aminotransferase class I/classII large" evidence="7">
    <location>
        <begin position="352"/>
        <end position="500"/>
    </location>
</feature>
<dbReference type="PANTHER" id="PTHR45744:SF11">
    <property type="entry name" value="TYROSINE AMINOTRANSFERASE"/>
    <property type="match status" value="1"/>
</dbReference>
<evidence type="ECO:0000259" key="7">
    <source>
        <dbReference type="Pfam" id="PF00155"/>
    </source>
</evidence>
<dbReference type="CDD" id="cd00609">
    <property type="entry name" value="AAT_like"/>
    <property type="match status" value="1"/>
</dbReference>
<dbReference type="Proteomes" id="UP000237347">
    <property type="component" value="Unassembled WGS sequence"/>
</dbReference>
<dbReference type="AlphaFoldDB" id="A0AAW0LSA6"/>
<evidence type="ECO:0000256" key="1">
    <source>
        <dbReference type="ARBA" id="ARBA00001933"/>
    </source>
</evidence>
<evidence type="ECO:0000313" key="9">
    <source>
        <dbReference type="Proteomes" id="UP000237347"/>
    </source>
</evidence>
<dbReference type="Gene3D" id="3.40.640.10">
    <property type="entry name" value="Type I PLP-dependent aspartate aminotransferase-like (Major domain)"/>
    <property type="match status" value="1"/>
</dbReference>
<dbReference type="PANTHER" id="PTHR45744">
    <property type="entry name" value="TYROSINE AMINOTRANSFERASE"/>
    <property type="match status" value="1"/>
</dbReference>
<gene>
    <name evidence="8" type="ORF">CFP56_036406</name>
</gene>
<keyword evidence="8" id="KW-0032">Aminotransferase</keyword>
<feature type="region of interest" description="Disordered" evidence="6">
    <location>
        <begin position="39"/>
        <end position="59"/>
    </location>
</feature>
<dbReference type="SUPFAM" id="SSF53383">
    <property type="entry name" value="PLP-dependent transferases"/>
    <property type="match status" value="2"/>
</dbReference>
<evidence type="ECO:0000256" key="4">
    <source>
        <dbReference type="PIRNR" id="PIRNR000517"/>
    </source>
</evidence>
<evidence type="ECO:0000256" key="5">
    <source>
        <dbReference type="PIRSR" id="PIRSR000517-1"/>
    </source>
</evidence>
<evidence type="ECO:0000313" key="8">
    <source>
        <dbReference type="EMBL" id="KAK7853281.1"/>
    </source>
</evidence>
<protein>
    <submittedName>
        <fullName evidence="8">Aminotransferase tat2</fullName>
    </submittedName>
</protein>
<dbReference type="InterPro" id="IPR005958">
    <property type="entry name" value="TyrNic_aminoTrfase"/>
</dbReference>
<dbReference type="InterPro" id="IPR015421">
    <property type="entry name" value="PyrdxlP-dep_Trfase_major"/>
</dbReference>
<dbReference type="GO" id="GO:0006572">
    <property type="term" value="P:L-tyrosine catabolic process"/>
    <property type="evidence" value="ECO:0007669"/>
    <property type="project" value="TreeGrafter"/>
</dbReference>
<dbReference type="EMBL" id="PKMF04000067">
    <property type="protein sequence ID" value="KAK7853281.1"/>
    <property type="molecule type" value="Genomic_DNA"/>
</dbReference>
<name>A0AAW0LSA6_QUESU</name>
<dbReference type="InterPro" id="IPR015424">
    <property type="entry name" value="PyrdxlP-dep_Trfase"/>
</dbReference>
<dbReference type="InterPro" id="IPR015422">
    <property type="entry name" value="PyrdxlP-dep_Trfase_small"/>
</dbReference>
<comment type="caution">
    <text evidence="8">The sequence shown here is derived from an EMBL/GenBank/DDBJ whole genome shotgun (WGS) entry which is preliminary data.</text>
</comment>
<comment type="cofactor">
    <cofactor evidence="1 4 5">
        <name>pyridoxal 5'-phosphate</name>
        <dbReference type="ChEBI" id="CHEBI:597326"/>
    </cofactor>
</comment>
<reference evidence="8 9" key="1">
    <citation type="journal article" date="2018" name="Sci. Data">
        <title>The draft genome sequence of cork oak.</title>
        <authorList>
            <person name="Ramos A.M."/>
            <person name="Usie A."/>
            <person name="Barbosa P."/>
            <person name="Barros P.M."/>
            <person name="Capote T."/>
            <person name="Chaves I."/>
            <person name="Simoes F."/>
            <person name="Abreu I."/>
            <person name="Carrasquinho I."/>
            <person name="Faro C."/>
            <person name="Guimaraes J.B."/>
            <person name="Mendonca D."/>
            <person name="Nobrega F."/>
            <person name="Rodrigues L."/>
            <person name="Saibo N.J.M."/>
            <person name="Varela M.C."/>
            <person name="Egas C."/>
            <person name="Matos J."/>
            <person name="Miguel C.M."/>
            <person name="Oliveira M.M."/>
            <person name="Ricardo C.P."/>
            <person name="Goncalves S."/>
        </authorList>
    </citation>
    <scope>NUCLEOTIDE SEQUENCE [LARGE SCALE GENOMIC DNA]</scope>
    <source>
        <strain evidence="9">cv. HL8</strain>
    </source>
</reference>
<dbReference type="PIRSF" id="PIRSF000517">
    <property type="entry name" value="Tyr_transaminase"/>
    <property type="match status" value="1"/>
</dbReference>
<comment type="similarity">
    <text evidence="2 4">Belongs to the class-I pyridoxal-phosphate-dependent aminotransferase family.</text>
</comment>